<proteinExistence type="predicted"/>
<dbReference type="Proteomes" id="UP000044806">
    <property type="component" value="Unassembled WGS sequence"/>
</dbReference>
<name>A0A655PAF7_VIBCL</name>
<reference evidence="1 2" key="1">
    <citation type="submission" date="2015-07" db="EMBL/GenBank/DDBJ databases">
        <authorList>
            <consortium name="Pathogen Informatics"/>
        </authorList>
    </citation>
    <scope>NUCLEOTIDE SEQUENCE [LARGE SCALE GENOMIC DNA]</scope>
    <source>
        <strain evidence="1 2">A51</strain>
    </source>
</reference>
<evidence type="ECO:0000313" key="2">
    <source>
        <dbReference type="Proteomes" id="UP000044806"/>
    </source>
</evidence>
<evidence type="ECO:0000313" key="1">
    <source>
        <dbReference type="EMBL" id="CRZ98097.1"/>
    </source>
</evidence>
<gene>
    <name evidence="1" type="ORF">ERS013165_00716</name>
</gene>
<dbReference type="EMBL" id="CWOW01000002">
    <property type="protein sequence ID" value="CRZ98097.1"/>
    <property type="molecule type" value="Genomic_DNA"/>
</dbReference>
<protein>
    <submittedName>
        <fullName evidence="1">Uncharacterized protein</fullName>
    </submittedName>
</protein>
<dbReference type="AlphaFoldDB" id="A0A655PAF7"/>
<organism evidence="1 2">
    <name type="scientific">Vibrio cholerae</name>
    <dbReference type="NCBI Taxonomy" id="666"/>
    <lineage>
        <taxon>Bacteria</taxon>
        <taxon>Pseudomonadati</taxon>
        <taxon>Pseudomonadota</taxon>
        <taxon>Gammaproteobacteria</taxon>
        <taxon>Vibrionales</taxon>
        <taxon>Vibrionaceae</taxon>
        <taxon>Vibrio</taxon>
    </lineage>
</organism>
<accession>A0A655PAF7</accession>
<sequence>MLKAALGIEFPKRYLPINRHPIAITVTNDLQADGFTIHYAMVDHTIESIVGNIIHAVITTLRCLLVSTSRI</sequence>